<evidence type="ECO:0000313" key="1">
    <source>
        <dbReference type="EMBL" id="EOO00274.1"/>
    </source>
</evidence>
<dbReference type="RefSeq" id="XP_007914941.1">
    <property type="nucleotide sequence ID" value="XM_007916750.1"/>
</dbReference>
<dbReference type="Proteomes" id="UP000014074">
    <property type="component" value="Unassembled WGS sequence"/>
</dbReference>
<keyword evidence="2" id="KW-1185">Reference proteome</keyword>
<sequence length="477" mass="54807">MVLLDCNGIQKELLVGDRNSPSYLRPVRLRRVLHDLAQNTLIELIDDEREVYIVHRMLQTRLLEDMKKSPEQREQIFRLAFELIRKKLPTPSIDTPEPAKWGVFKELLPHVLRLEKIYKDPLAKRKVKPFIELAELFRDGGVALWQRYVANDAAILLRTAEDILREIEGNHEDLLAEINYTITLIFQNKGISQRREDLARFQSILAYRERAFNDKKPEDITRNDEGLLFNAQADYANAILALGNYAEAELIYEKCRETLVQWGQDEHQFSFAKLHHHMAFCKMFRGDFKCAIDLAQQSVDIIKKLGYSQLTARYEVDLACIILQSGDIKHALEIQNRILASRTALKGKACYFTMQSLYAVASLLWYTGDLEGAEKLMRAALQKSVQRGIKGSWPEPAIARCQYHLAQVLMKKSEGEKTAEVSALLTDSKTVLSKLLAHDPLKGVRDEDTLALFDHLQPLFGGRFTGTQLLKYYTQDE</sequence>
<proteinExistence type="predicted"/>
<dbReference type="Gene3D" id="1.25.40.10">
    <property type="entry name" value="Tetratricopeptide repeat domain"/>
    <property type="match status" value="1"/>
</dbReference>
<dbReference type="EMBL" id="KB933100">
    <property type="protein sequence ID" value="EOO00274.1"/>
    <property type="molecule type" value="Genomic_DNA"/>
</dbReference>
<dbReference type="GeneID" id="19324657"/>
<evidence type="ECO:0000313" key="2">
    <source>
        <dbReference type="Proteomes" id="UP000014074"/>
    </source>
</evidence>
<dbReference type="OrthoDB" id="6161812at2759"/>
<dbReference type="KEGG" id="tmn:UCRPA7_4228"/>
<dbReference type="eggNOG" id="ENOG502SIYI">
    <property type="taxonomic scope" value="Eukaryota"/>
</dbReference>
<dbReference type="AlphaFoldDB" id="R8BLQ0"/>
<gene>
    <name evidence="1" type="ORF">UCRPA7_4228</name>
</gene>
<protein>
    <submittedName>
        <fullName evidence="1">Putative nb-arc domain-containing protein</fullName>
    </submittedName>
</protein>
<dbReference type="SUPFAM" id="SSF48452">
    <property type="entry name" value="TPR-like"/>
    <property type="match status" value="1"/>
</dbReference>
<organism evidence="1 2">
    <name type="scientific">Phaeoacremonium minimum (strain UCR-PA7)</name>
    <name type="common">Esca disease fungus</name>
    <name type="synonym">Togninia minima</name>
    <dbReference type="NCBI Taxonomy" id="1286976"/>
    <lineage>
        <taxon>Eukaryota</taxon>
        <taxon>Fungi</taxon>
        <taxon>Dikarya</taxon>
        <taxon>Ascomycota</taxon>
        <taxon>Pezizomycotina</taxon>
        <taxon>Sordariomycetes</taxon>
        <taxon>Sordariomycetidae</taxon>
        <taxon>Togniniales</taxon>
        <taxon>Togniniaceae</taxon>
        <taxon>Phaeoacremonium</taxon>
    </lineage>
</organism>
<name>R8BLQ0_PHAM7</name>
<reference evidence="2" key="1">
    <citation type="journal article" date="2013" name="Genome Announc.">
        <title>Draft genome sequence of the ascomycete Phaeoacremonium aleophilum strain UCR-PA7, a causal agent of the esca disease complex in grapevines.</title>
        <authorList>
            <person name="Blanco-Ulate B."/>
            <person name="Rolshausen P."/>
            <person name="Cantu D."/>
        </authorList>
    </citation>
    <scope>NUCLEOTIDE SEQUENCE [LARGE SCALE GENOMIC DNA]</scope>
    <source>
        <strain evidence="2">UCR-PA7</strain>
    </source>
</reference>
<accession>R8BLQ0</accession>
<dbReference type="InterPro" id="IPR011990">
    <property type="entry name" value="TPR-like_helical_dom_sf"/>
</dbReference>
<dbReference type="HOGENOM" id="CLU_650534_0_0_1"/>